<keyword evidence="1" id="KW-1133">Transmembrane helix</keyword>
<reference evidence="2 3" key="1">
    <citation type="submission" date="2024-02" db="EMBL/GenBank/DDBJ databases">
        <title>complete genome of Flavobacterium ginsenosidimutans Str. YTB16.</title>
        <authorList>
            <person name="Wang Q."/>
        </authorList>
    </citation>
    <scope>NUCLEOTIDE SEQUENCE [LARGE SCALE GENOMIC DNA]</scope>
    <source>
        <strain evidence="2 3">YTB16</strain>
    </source>
</reference>
<sequence>MTEFLFDYKEIINITLSLIIGAIPTFYDIKKGKNNKKLNGKGKILLFVCSIFIIFSFYTFYQEKNRIKSDDIILKFSLRSPTPFSSYQEISDKLPKEIFVPLIKIEKASTSGFFKFQNFNSGNGHASESKFVNYVCYISENKSIENFPKNIEDVNPENVVLYLSLKKYFKNGYSMNGLPKLILRNTTYEGKIDLINDKIEFSKP</sequence>
<keyword evidence="1" id="KW-0472">Membrane</keyword>
<dbReference type="Proteomes" id="UP001447857">
    <property type="component" value="Chromosome"/>
</dbReference>
<dbReference type="EMBL" id="CP147988">
    <property type="protein sequence ID" value="WXK50634.1"/>
    <property type="molecule type" value="Genomic_DNA"/>
</dbReference>
<organism evidence="2 3">
    <name type="scientific">Flavobacterium ginsenosidimutans</name>
    <dbReference type="NCBI Taxonomy" id="687844"/>
    <lineage>
        <taxon>Bacteria</taxon>
        <taxon>Pseudomonadati</taxon>
        <taxon>Bacteroidota</taxon>
        <taxon>Flavobacteriia</taxon>
        <taxon>Flavobacteriales</taxon>
        <taxon>Flavobacteriaceae</taxon>
        <taxon>Flavobacterium</taxon>
    </lineage>
</organism>
<keyword evidence="3" id="KW-1185">Reference proteome</keyword>
<evidence type="ECO:0000313" key="3">
    <source>
        <dbReference type="Proteomes" id="UP001447857"/>
    </source>
</evidence>
<evidence type="ECO:0000313" key="2">
    <source>
        <dbReference type="EMBL" id="WXK50634.1"/>
    </source>
</evidence>
<protein>
    <submittedName>
        <fullName evidence="2">Uncharacterized protein</fullName>
    </submittedName>
</protein>
<keyword evidence="1" id="KW-0812">Transmembrane</keyword>
<evidence type="ECO:0000256" key="1">
    <source>
        <dbReference type="SAM" id="Phobius"/>
    </source>
</evidence>
<feature type="transmembrane region" description="Helical" evidence="1">
    <location>
        <begin position="42"/>
        <end position="61"/>
    </location>
</feature>
<gene>
    <name evidence="2" type="ORF">V6624_03140</name>
</gene>
<proteinExistence type="predicted"/>
<name>A0ABZ2Q8F5_9FLAO</name>
<accession>A0ABZ2Q8F5</accession>
<feature type="transmembrane region" description="Helical" evidence="1">
    <location>
        <begin position="12"/>
        <end position="30"/>
    </location>
</feature>
<dbReference type="RefSeq" id="WP_162614898.1">
    <property type="nucleotide sequence ID" value="NZ_CP147988.1"/>
</dbReference>